<dbReference type="Gene3D" id="2.60.40.420">
    <property type="entry name" value="Cupredoxins - blue copper proteins"/>
    <property type="match status" value="3"/>
</dbReference>
<evidence type="ECO:0000313" key="13">
    <source>
        <dbReference type="Proteomes" id="UP000620124"/>
    </source>
</evidence>
<evidence type="ECO:0000256" key="3">
    <source>
        <dbReference type="ARBA" id="ARBA00022729"/>
    </source>
</evidence>
<keyword evidence="4" id="KW-0560">Oxidoreductase</keyword>
<name>A0A8H7CNL3_9AGAR</name>
<dbReference type="OrthoDB" id="2121828at2759"/>
<keyword evidence="5" id="KW-0186">Copper</keyword>
<protein>
    <submittedName>
        <fullName evidence="12">Fet3 protein</fullName>
    </submittedName>
</protein>
<feature type="domain" description="Plastocyanin-like" evidence="11">
    <location>
        <begin position="39"/>
        <end position="154"/>
    </location>
</feature>
<dbReference type="InterPro" id="IPR011707">
    <property type="entry name" value="Cu-oxidase-like_N"/>
</dbReference>
<dbReference type="CDD" id="cd13877">
    <property type="entry name" value="CuRO_2_Fet3p_like"/>
    <property type="match status" value="1"/>
</dbReference>
<comment type="similarity">
    <text evidence="1">Belongs to the multicopper oxidase family.</text>
</comment>
<keyword evidence="2" id="KW-0479">Metal-binding</keyword>
<keyword evidence="6" id="KW-1015">Disulfide bond</keyword>
<gene>
    <name evidence="12" type="ORF">MVEN_01842400</name>
</gene>
<dbReference type="InterPro" id="IPR011706">
    <property type="entry name" value="Cu-oxidase_C"/>
</dbReference>
<dbReference type="EMBL" id="JACAZI010000017">
    <property type="protein sequence ID" value="KAF7342522.1"/>
    <property type="molecule type" value="Genomic_DNA"/>
</dbReference>
<keyword evidence="7" id="KW-0325">Glycoprotein</keyword>
<accession>A0A8H7CNL3</accession>
<keyword evidence="13" id="KW-1185">Reference proteome</keyword>
<evidence type="ECO:0000259" key="10">
    <source>
        <dbReference type="Pfam" id="PF07731"/>
    </source>
</evidence>
<sequence length="580" mass="63180">MLARLIFVAVLFSGPLTAASGRTHANIVEVWWNLTPVNNVNPDARFPRQVFGVNGSWPPPPLDVQQNDFLIVHAKNFLPAPATLHHHGMFFNSTTWQDGALGVTECGIPSNGGEATYQIAINASGQFGTYWVHSHAPGQYIDGLRAPLVIHATKEAYTYDDEFTVILGDWYHETHAVLIKQYISTSNPTGAEPVPDSALIYFAHKGAYLGPKAGTSPKTGSSVGFNVNATLPFEPGKTYRLRIINTSAFAKFIFYIDGHDMRLIEADGTDIEEFQIFPLSVSVAQRYSVLVTARPYADANFAIHADMDPSMFNTIPPTLITNSTASITYNPALPVTNLGRVDVFPDVPDIRLVPLKVVPAPAPNRQITLQANFSLMTDGTNRAMFNNITYNSPLVPAVLSELTLGNNATVAGAYGPTSFVLNHLDVIDLVVQNADTGAHPFHIHGHKFQIVQRSSNFSSKDPSVITTANLHNPLARDTILIESGGSATLRFVADNPGTWFFHCHIEWHLEAGLAVQLIEAPQIAQRFVSNLPRQIRSNCKALGEPTSGNAAGHASVTDLRGLPPRAVPCVINLQLDKFTR</sequence>
<dbReference type="InterPro" id="IPR044130">
    <property type="entry name" value="CuRO_2_Fet3-like"/>
</dbReference>
<dbReference type="Pfam" id="PF07732">
    <property type="entry name" value="Cu-oxidase_3"/>
    <property type="match status" value="1"/>
</dbReference>
<dbReference type="GO" id="GO:0033215">
    <property type="term" value="P:reductive iron assimilation"/>
    <property type="evidence" value="ECO:0007669"/>
    <property type="project" value="TreeGrafter"/>
</dbReference>
<feature type="domain" description="Plastocyanin-like" evidence="10">
    <location>
        <begin position="411"/>
        <end position="521"/>
    </location>
</feature>
<organism evidence="12 13">
    <name type="scientific">Mycena venus</name>
    <dbReference type="NCBI Taxonomy" id="2733690"/>
    <lineage>
        <taxon>Eukaryota</taxon>
        <taxon>Fungi</taxon>
        <taxon>Dikarya</taxon>
        <taxon>Basidiomycota</taxon>
        <taxon>Agaricomycotina</taxon>
        <taxon>Agaricomycetes</taxon>
        <taxon>Agaricomycetidae</taxon>
        <taxon>Agaricales</taxon>
        <taxon>Marasmiineae</taxon>
        <taxon>Mycenaceae</taxon>
        <taxon>Mycena</taxon>
    </lineage>
</organism>
<evidence type="ECO:0000256" key="7">
    <source>
        <dbReference type="ARBA" id="ARBA00023180"/>
    </source>
</evidence>
<dbReference type="GO" id="GO:0004322">
    <property type="term" value="F:ferroxidase activity"/>
    <property type="evidence" value="ECO:0007669"/>
    <property type="project" value="TreeGrafter"/>
</dbReference>
<dbReference type="PROSITE" id="PS00079">
    <property type="entry name" value="MULTICOPPER_OXIDASE1"/>
    <property type="match status" value="2"/>
</dbReference>
<keyword evidence="3 8" id="KW-0732">Signal</keyword>
<evidence type="ECO:0000259" key="11">
    <source>
        <dbReference type="Pfam" id="PF07732"/>
    </source>
</evidence>
<dbReference type="InterPro" id="IPR008972">
    <property type="entry name" value="Cupredoxin"/>
</dbReference>
<dbReference type="InterPro" id="IPR045087">
    <property type="entry name" value="Cu-oxidase_fam"/>
</dbReference>
<dbReference type="SUPFAM" id="SSF49503">
    <property type="entry name" value="Cupredoxins"/>
    <property type="match status" value="3"/>
</dbReference>
<dbReference type="Pfam" id="PF07731">
    <property type="entry name" value="Cu-oxidase_2"/>
    <property type="match status" value="1"/>
</dbReference>
<reference evidence="12" key="1">
    <citation type="submission" date="2020-05" db="EMBL/GenBank/DDBJ databases">
        <title>Mycena genomes resolve the evolution of fungal bioluminescence.</title>
        <authorList>
            <person name="Tsai I.J."/>
        </authorList>
    </citation>
    <scope>NUCLEOTIDE SEQUENCE</scope>
    <source>
        <strain evidence="12">CCC161011</strain>
    </source>
</reference>
<evidence type="ECO:0000259" key="9">
    <source>
        <dbReference type="Pfam" id="PF00394"/>
    </source>
</evidence>
<dbReference type="PROSITE" id="PS00080">
    <property type="entry name" value="MULTICOPPER_OXIDASE2"/>
    <property type="match status" value="1"/>
</dbReference>
<dbReference type="InterPro" id="IPR002355">
    <property type="entry name" value="Cu_oxidase_Cu_BS"/>
</dbReference>
<dbReference type="GO" id="GO:0033573">
    <property type="term" value="C:high-affinity iron permease complex"/>
    <property type="evidence" value="ECO:0007669"/>
    <property type="project" value="TreeGrafter"/>
</dbReference>
<proteinExistence type="inferred from homology"/>
<dbReference type="InterPro" id="IPR001117">
    <property type="entry name" value="Cu-oxidase_2nd"/>
</dbReference>
<evidence type="ECO:0000256" key="8">
    <source>
        <dbReference type="SAM" id="SignalP"/>
    </source>
</evidence>
<dbReference type="PANTHER" id="PTHR11709">
    <property type="entry name" value="MULTI-COPPER OXIDASE"/>
    <property type="match status" value="1"/>
</dbReference>
<feature type="signal peptide" evidence="8">
    <location>
        <begin position="1"/>
        <end position="21"/>
    </location>
</feature>
<evidence type="ECO:0000256" key="5">
    <source>
        <dbReference type="ARBA" id="ARBA00023008"/>
    </source>
</evidence>
<dbReference type="CDD" id="cd13899">
    <property type="entry name" value="CuRO_3_Fet3p"/>
    <property type="match status" value="1"/>
</dbReference>
<dbReference type="PANTHER" id="PTHR11709:SF361">
    <property type="entry name" value="IRON TRANSPORT MULTICOPPER OXIDASE FET3"/>
    <property type="match status" value="1"/>
</dbReference>
<evidence type="ECO:0000256" key="2">
    <source>
        <dbReference type="ARBA" id="ARBA00022723"/>
    </source>
</evidence>
<evidence type="ECO:0000256" key="4">
    <source>
        <dbReference type="ARBA" id="ARBA00023002"/>
    </source>
</evidence>
<dbReference type="InterPro" id="IPR033138">
    <property type="entry name" value="Cu_oxidase_CS"/>
</dbReference>
<evidence type="ECO:0000256" key="6">
    <source>
        <dbReference type="ARBA" id="ARBA00023157"/>
    </source>
</evidence>
<evidence type="ECO:0000313" key="12">
    <source>
        <dbReference type="EMBL" id="KAF7342522.1"/>
    </source>
</evidence>
<dbReference type="AlphaFoldDB" id="A0A8H7CNL3"/>
<dbReference type="Proteomes" id="UP000620124">
    <property type="component" value="Unassembled WGS sequence"/>
</dbReference>
<evidence type="ECO:0000256" key="1">
    <source>
        <dbReference type="ARBA" id="ARBA00010609"/>
    </source>
</evidence>
<comment type="caution">
    <text evidence="12">The sequence shown here is derived from an EMBL/GenBank/DDBJ whole genome shotgun (WGS) entry which is preliminary data.</text>
</comment>
<dbReference type="Pfam" id="PF00394">
    <property type="entry name" value="Cu-oxidase"/>
    <property type="match status" value="1"/>
</dbReference>
<dbReference type="GO" id="GO:0010106">
    <property type="term" value="P:cellular response to iron ion starvation"/>
    <property type="evidence" value="ECO:0007669"/>
    <property type="project" value="TreeGrafter"/>
</dbReference>
<dbReference type="GO" id="GO:0005507">
    <property type="term" value="F:copper ion binding"/>
    <property type="evidence" value="ECO:0007669"/>
    <property type="project" value="InterPro"/>
</dbReference>
<feature type="domain" description="Plastocyanin-like" evidence="9">
    <location>
        <begin position="162"/>
        <end position="331"/>
    </location>
</feature>
<feature type="chain" id="PRO_5034396249" evidence="8">
    <location>
        <begin position="22"/>
        <end position="580"/>
    </location>
</feature>